<gene>
    <name evidence="1" type="ORF">MKW98_023150</name>
</gene>
<keyword evidence="2" id="KW-1185">Reference proteome</keyword>
<protein>
    <submittedName>
        <fullName evidence="1">Uncharacterized protein</fullName>
    </submittedName>
</protein>
<name>A0AAD4T811_9MAGN</name>
<organism evidence="1 2">
    <name type="scientific">Papaver atlanticum</name>
    <dbReference type="NCBI Taxonomy" id="357466"/>
    <lineage>
        <taxon>Eukaryota</taxon>
        <taxon>Viridiplantae</taxon>
        <taxon>Streptophyta</taxon>
        <taxon>Embryophyta</taxon>
        <taxon>Tracheophyta</taxon>
        <taxon>Spermatophyta</taxon>
        <taxon>Magnoliopsida</taxon>
        <taxon>Ranunculales</taxon>
        <taxon>Papaveraceae</taxon>
        <taxon>Papaveroideae</taxon>
        <taxon>Papaver</taxon>
    </lineage>
</organism>
<dbReference type="AlphaFoldDB" id="A0AAD4T811"/>
<reference evidence="1" key="1">
    <citation type="submission" date="2022-04" db="EMBL/GenBank/DDBJ databases">
        <title>A functionally conserved STORR gene fusion in Papaver species that diverged 16.8 million years ago.</title>
        <authorList>
            <person name="Catania T."/>
        </authorList>
    </citation>
    <scope>NUCLEOTIDE SEQUENCE</scope>
    <source>
        <strain evidence="1">S-188037</strain>
    </source>
</reference>
<dbReference type="Gene3D" id="1.10.1620.10">
    <property type="entry name" value="Ribosomal protein L39e"/>
    <property type="match status" value="1"/>
</dbReference>
<dbReference type="Proteomes" id="UP001202328">
    <property type="component" value="Unassembled WGS sequence"/>
</dbReference>
<dbReference type="EMBL" id="JAJJMB010003726">
    <property type="protein sequence ID" value="KAI3945876.1"/>
    <property type="molecule type" value="Genomic_DNA"/>
</dbReference>
<dbReference type="InterPro" id="IPR023626">
    <property type="entry name" value="Ribosomal_eL39_dom_sf"/>
</dbReference>
<evidence type="ECO:0000313" key="1">
    <source>
        <dbReference type="EMBL" id="KAI3945876.1"/>
    </source>
</evidence>
<proteinExistence type="predicted"/>
<evidence type="ECO:0000313" key="2">
    <source>
        <dbReference type="Proteomes" id="UP001202328"/>
    </source>
</evidence>
<sequence>MIKAKKREKIHKLNLIFSLSPPRLTHPPFLLCRNLNQIYNFISHHGIKPCQDFFVKKKMTTVPVYENAFHMSFMVEKKLGKKMRLSRPIPNWICMKLITPSDK</sequence>
<accession>A0AAD4T811</accession>
<comment type="caution">
    <text evidence="1">The sequence shown here is derived from an EMBL/GenBank/DDBJ whole genome shotgun (WGS) entry which is preliminary data.</text>
</comment>